<sequence>MVTKWAAMQPVKTTGSALQIAPRTSDDQVTLNSIKDMLLKINEKITKMEQKISAMKKHMTEGLNLSNETKYIKQISLAIEKGLIVYNIYPSELQLKEVAEEYLIENEADFYESMEDIQWNVFYEYKLAKLLLRSHCASAGTAFRSPATEGEESLTEDKEAEPTSSSSKQGRKQKRTPTTTMTTRSTKKSKSVTIPTSEPTSPVYSEESEYFPQHSHSSEQSHTSKQSHSLEHSQNILLPPRSSSTSTNSPPPLPSPTSSLSNPPPQTCPEYAGHRCPPPQSS</sequence>
<comment type="caution">
    <text evidence="1">The sequence shown here is derived from an EMBL/GenBank/DDBJ whole genome shotgun (WGS) entry which is preliminary data.</text>
</comment>
<evidence type="ECO:0000313" key="1">
    <source>
        <dbReference type="EMBL" id="CAG8710646.1"/>
    </source>
</evidence>
<dbReference type="EMBL" id="CAJVPW010025933">
    <property type="protein sequence ID" value="CAG8710646.1"/>
    <property type="molecule type" value="Genomic_DNA"/>
</dbReference>
<dbReference type="Proteomes" id="UP000789366">
    <property type="component" value="Unassembled WGS sequence"/>
</dbReference>
<proteinExistence type="predicted"/>
<organism evidence="1 2">
    <name type="scientific">Cetraspora pellucida</name>
    <dbReference type="NCBI Taxonomy" id="1433469"/>
    <lineage>
        <taxon>Eukaryota</taxon>
        <taxon>Fungi</taxon>
        <taxon>Fungi incertae sedis</taxon>
        <taxon>Mucoromycota</taxon>
        <taxon>Glomeromycotina</taxon>
        <taxon>Glomeromycetes</taxon>
        <taxon>Diversisporales</taxon>
        <taxon>Gigasporaceae</taxon>
        <taxon>Cetraspora</taxon>
    </lineage>
</organism>
<name>A0ACA9PPB7_9GLOM</name>
<evidence type="ECO:0000313" key="2">
    <source>
        <dbReference type="Proteomes" id="UP000789366"/>
    </source>
</evidence>
<gene>
    <name evidence="1" type="ORF">SPELUC_LOCUS11793</name>
</gene>
<reference evidence="1" key="1">
    <citation type="submission" date="2021-06" db="EMBL/GenBank/DDBJ databases">
        <authorList>
            <person name="Kallberg Y."/>
            <person name="Tangrot J."/>
            <person name="Rosling A."/>
        </authorList>
    </citation>
    <scope>NUCLEOTIDE SEQUENCE</scope>
    <source>
        <strain evidence="1">28 12/20/2015</strain>
    </source>
</reference>
<keyword evidence="2" id="KW-1185">Reference proteome</keyword>
<accession>A0ACA9PPB7</accession>
<protein>
    <submittedName>
        <fullName evidence="1">12474_t:CDS:1</fullName>
    </submittedName>
</protein>